<dbReference type="InterPro" id="IPR003245">
    <property type="entry name" value="Phytocyanin_dom"/>
</dbReference>
<dbReference type="Pfam" id="PF02298">
    <property type="entry name" value="Cu_bind_like"/>
    <property type="match status" value="1"/>
</dbReference>
<evidence type="ECO:0000313" key="2">
    <source>
        <dbReference type="EMBL" id="KAK6917816.1"/>
    </source>
</evidence>
<dbReference type="AlphaFoldDB" id="A0AAN8UUF9"/>
<comment type="caution">
    <text evidence="2">The sequence shown here is derived from an EMBL/GenBank/DDBJ whole genome shotgun (WGS) entry which is preliminary data.</text>
</comment>
<feature type="domain" description="Phytocyanin" evidence="1">
    <location>
        <begin position="1"/>
        <end position="79"/>
    </location>
</feature>
<protein>
    <submittedName>
        <fullName evidence="2">Phytocyanin domain</fullName>
    </submittedName>
</protein>
<name>A0AAN8UUF9_9MAGN</name>
<accession>A0AAN8UUF9</accession>
<dbReference type="EMBL" id="JBAMMX010000023">
    <property type="protein sequence ID" value="KAK6917816.1"/>
    <property type="molecule type" value="Genomic_DNA"/>
</dbReference>
<dbReference type="GO" id="GO:0005886">
    <property type="term" value="C:plasma membrane"/>
    <property type="evidence" value="ECO:0007669"/>
    <property type="project" value="TreeGrafter"/>
</dbReference>
<dbReference type="InterPro" id="IPR008972">
    <property type="entry name" value="Cupredoxin"/>
</dbReference>
<gene>
    <name evidence="2" type="ORF">RJ641_018567</name>
</gene>
<sequence>MEKAFPSGVVGFAYSAAQESIVEVGSREEYESCDTSNPIRMFIDGLDSVSLEKEGFRYFTSGKEESCKKGLKIPVEVQGEPRIQMVTSVATSESAALALAEGPTSASSPFSVGLNKSHIVAMLVWVLGIFYMAEDSNIREGLCLPHKASFEGKNHHSANINHSSRATKTKTNIIKVTNIARNTSHPTKSKLGEAISISLENQIPLQKNTKWPNTKKP</sequence>
<keyword evidence="3" id="KW-1185">Reference proteome</keyword>
<dbReference type="SUPFAM" id="SSF49503">
    <property type="entry name" value="Cupredoxins"/>
    <property type="match status" value="1"/>
</dbReference>
<dbReference type="PROSITE" id="PS51485">
    <property type="entry name" value="PHYTOCYANIN"/>
    <property type="match status" value="1"/>
</dbReference>
<dbReference type="PANTHER" id="PTHR33021:SF31">
    <property type="entry name" value="OS02G0720100 PROTEIN"/>
    <property type="match status" value="1"/>
</dbReference>
<reference evidence="2 3" key="1">
    <citation type="submission" date="2023-12" db="EMBL/GenBank/DDBJ databases">
        <title>A high-quality genome assembly for Dillenia turbinata (Dilleniales).</title>
        <authorList>
            <person name="Chanderbali A."/>
        </authorList>
    </citation>
    <scope>NUCLEOTIDE SEQUENCE [LARGE SCALE GENOMIC DNA]</scope>
    <source>
        <strain evidence="2">LSX21</strain>
        <tissue evidence="2">Leaf</tissue>
    </source>
</reference>
<organism evidence="2 3">
    <name type="scientific">Dillenia turbinata</name>
    <dbReference type="NCBI Taxonomy" id="194707"/>
    <lineage>
        <taxon>Eukaryota</taxon>
        <taxon>Viridiplantae</taxon>
        <taxon>Streptophyta</taxon>
        <taxon>Embryophyta</taxon>
        <taxon>Tracheophyta</taxon>
        <taxon>Spermatophyta</taxon>
        <taxon>Magnoliopsida</taxon>
        <taxon>eudicotyledons</taxon>
        <taxon>Gunneridae</taxon>
        <taxon>Pentapetalae</taxon>
        <taxon>Dilleniales</taxon>
        <taxon>Dilleniaceae</taxon>
        <taxon>Dillenia</taxon>
    </lineage>
</organism>
<dbReference type="Proteomes" id="UP001370490">
    <property type="component" value="Unassembled WGS sequence"/>
</dbReference>
<evidence type="ECO:0000259" key="1">
    <source>
        <dbReference type="PROSITE" id="PS51485"/>
    </source>
</evidence>
<dbReference type="PANTHER" id="PTHR33021">
    <property type="entry name" value="BLUE COPPER PROTEIN"/>
    <property type="match status" value="1"/>
</dbReference>
<dbReference type="InterPro" id="IPR039391">
    <property type="entry name" value="Phytocyanin-like"/>
</dbReference>
<proteinExistence type="predicted"/>
<dbReference type="GO" id="GO:0009055">
    <property type="term" value="F:electron transfer activity"/>
    <property type="evidence" value="ECO:0007669"/>
    <property type="project" value="InterPro"/>
</dbReference>
<evidence type="ECO:0000313" key="3">
    <source>
        <dbReference type="Proteomes" id="UP001370490"/>
    </source>
</evidence>
<dbReference type="Gene3D" id="2.60.40.420">
    <property type="entry name" value="Cupredoxins - blue copper proteins"/>
    <property type="match status" value="1"/>
</dbReference>